<feature type="transmembrane region" description="Helical" evidence="1">
    <location>
        <begin position="70"/>
        <end position="90"/>
    </location>
</feature>
<feature type="transmembrane region" description="Helical" evidence="1">
    <location>
        <begin position="12"/>
        <end position="32"/>
    </location>
</feature>
<sequence length="117" mass="11584">MSYVDAVLSTSAGIAVFALVFVAAATALGTVFPDPGVISMPIGLGFGAATMTATYVGLAATPGSLEFRIAFASGAFGTTFLGLFVLTYGMRADLPFALLVGAGGGLVVSAGVLLVTR</sequence>
<evidence type="ECO:0000313" key="4">
    <source>
        <dbReference type="Proteomes" id="UP000663292"/>
    </source>
</evidence>
<accession>A0A897NW78</accession>
<dbReference type="RefSeq" id="WP_229121069.1">
    <property type="nucleotide sequence ID" value="NZ_CP064791.1"/>
</dbReference>
<dbReference type="Proteomes" id="UP000663292">
    <property type="component" value="Chromosome"/>
</dbReference>
<name>A0A897NW78_9EURY</name>
<dbReference type="AlphaFoldDB" id="A0A897NW78"/>
<reference evidence="3 4" key="1">
    <citation type="submission" date="2020-11" db="EMBL/GenBank/DDBJ databases">
        <title>Carbohydrate-dependent, anaerobic sulfur respiration: A novel catabolism in halophilic archaea.</title>
        <authorList>
            <person name="Sorokin D.Y."/>
            <person name="Messina E."/>
            <person name="Smedile F."/>
            <person name="La Cono V."/>
            <person name="Hallsworth J.E."/>
            <person name="Yakimov M.M."/>
        </authorList>
    </citation>
    <scope>NUCLEOTIDE SEQUENCE [LARGE SCALE GENOMIC DNA]</scope>
    <source>
        <strain evidence="3 4">HSR-Est</strain>
    </source>
</reference>
<evidence type="ECO:0000313" key="3">
    <source>
        <dbReference type="EMBL" id="QSG15815.1"/>
    </source>
</evidence>
<keyword evidence="1" id="KW-0812">Transmembrane</keyword>
<feature type="transmembrane region" description="Helical" evidence="1">
    <location>
        <begin position="38"/>
        <end position="58"/>
    </location>
</feature>
<dbReference type="EMBL" id="CP064791">
    <property type="protein sequence ID" value="QSG15815.1"/>
    <property type="molecule type" value="Genomic_DNA"/>
</dbReference>
<organism evidence="3 4">
    <name type="scientific">Halapricum desulfuricans</name>
    <dbReference type="NCBI Taxonomy" id="2841257"/>
    <lineage>
        <taxon>Archaea</taxon>
        <taxon>Methanobacteriati</taxon>
        <taxon>Methanobacteriota</taxon>
        <taxon>Stenosarchaea group</taxon>
        <taxon>Halobacteria</taxon>
        <taxon>Halobacteriales</taxon>
        <taxon>Haloarculaceae</taxon>
        <taxon>Halapricum</taxon>
    </lineage>
</organism>
<proteinExistence type="predicted"/>
<protein>
    <recommendedName>
        <fullName evidence="2">DUF8147 domain-containing protein</fullName>
    </recommendedName>
</protein>
<dbReference type="GeneID" id="68858938"/>
<feature type="transmembrane region" description="Helical" evidence="1">
    <location>
        <begin position="96"/>
        <end position="115"/>
    </location>
</feature>
<feature type="domain" description="DUF8147" evidence="2">
    <location>
        <begin position="4"/>
        <end position="115"/>
    </location>
</feature>
<dbReference type="Pfam" id="PF26472">
    <property type="entry name" value="DUF8147"/>
    <property type="match status" value="1"/>
</dbReference>
<gene>
    <name evidence="3" type="ORF">HSEST_2303</name>
</gene>
<keyword evidence="1" id="KW-0472">Membrane</keyword>
<keyword evidence="1" id="KW-1133">Transmembrane helix</keyword>
<evidence type="ECO:0000256" key="1">
    <source>
        <dbReference type="SAM" id="Phobius"/>
    </source>
</evidence>
<dbReference type="InterPro" id="IPR058460">
    <property type="entry name" value="DUF8147"/>
</dbReference>
<keyword evidence="4" id="KW-1185">Reference proteome</keyword>
<evidence type="ECO:0000259" key="2">
    <source>
        <dbReference type="Pfam" id="PF26472"/>
    </source>
</evidence>